<dbReference type="HOGENOM" id="CLU_161333_1_0_5"/>
<dbReference type="PANTHER" id="PTHR44943">
    <property type="entry name" value="CELLULOSE SYNTHASE OPERON PROTEIN C"/>
    <property type="match status" value="1"/>
</dbReference>
<reference evidence="4 5" key="1">
    <citation type="journal article" date="2007" name="Proc. Natl. Acad. Sci. U.S.A.">
        <title>The Orientia tsutsugamushi genome reveals massive proliferation of conjugative type IV secretion system and host-cell interaction genes.</title>
        <authorList>
            <person name="Cho N.-H."/>
            <person name="Kim H.-R."/>
            <person name="Lee J.-H."/>
            <person name="Kim S.-Y."/>
            <person name="Kim J."/>
            <person name="Cha S."/>
            <person name="Kim S.-Y."/>
            <person name="Darby A.C."/>
            <person name="Fuxelius H.-H."/>
            <person name="Yin J."/>
            <person name="Kim J.H."/>
            <person name="Kim J."/>
            <person name="Lee S.J."/>
            <person name="Koh Y.-S."/>
            <person name="Jang W.-J."/>
            <person name="Park K.-H."/>
            <person name="Andersson S.G.E."/>
            <person name="Choi M.-S."/>
            <person name="Kim I.-S."/>
        </authorList>
    </citation>
    <scope>NUCLEOTIDE SEQUENCE [LARGE SCALE GENOMIC DNA]</scope>
    <source>
        <strain evidence="4 5">Boryong</strain>
    </source>
</reference>
<dbReference type="AlphaFoldDB" id="A5CE34"/>
<name>A5CE34_ORITB</name>
<gene>
    <name evidence="4" type="primary">tpr1B14</name>
    <name evidence="4" type="ordered locus">OTBS_1193</name>
</gene>
<dbReference type="PROSITE" id="PS50005">
    <property type="entry name" value="TPR"/>
    <property type="match status" value="2"/>
</dbReference>
<accession>A5CE34</accession>
<dbReference type="eggNOG" id="COG0457">
    <property type="taxonomic scope" value="Bacteria"/>
</dbReference>
<dbReference type="EMBL" id="AM494475">
    <property type="protein sequence ID" value="CAM80259.1"/>
    <property type="molecule type" value="Genomic_DNA"/>
</dbReference>
<evidence type="ECO:0000256" key="1">
    <source>
        <dbReference type="ARBA" id="ARBA00022737"/>
    </source>
</evidence>
<sequence>MYAFYSLLSIFSLILNWRYYNKGICLSKLEQYKEAIESFDLAIKYKPNHANAYCNKGVCLYKLGQHQEVIVNFDLAIKYDPNNGTLYKLINILRQEIAGIKK</sequence>
<feature type="repeat" description="TPR" evidence="3">
    <location>
        <begin position="16"/>
        <end position="49"/>
    </location>
</feature>
<dbReference type="SUPFAM" id="SSF48452">
    <property type="entry name" value="TPR-like"/>
    <property type="match status" value="1"/>
</dbReference>
<keyword evidence="2 3" id="KW-0802">TPR repeat</keyword>
<dbReference type="RefSeq" id="WP_011944810.1">
    <property type="nucleotide sequence ID" value="NC_009488.1"/>
</dbReference>
<dbReference type="Gene3D" id="1.25.40.10">
    <property type="entry name" value="Tetratricopeptide repeat domain"/>
    <property type="match status" value="1"/>
</dbReference>
<organism evidence="4 5">
    <name type="scientific">Orientia tsutsugamushi (strain Boryong)</name>
    <name type="common">Rickettsia tsutsugamushi</name>
    <dbReference type="NCBI Taxonomy" id="357244"/>
    <lineage>
        <taxon>Bacteria</taxon>
        <taxon>Pseudomonadati</taxon>
        <taxon>Pseudomonadota</taxon>
        <taxon>Alphaproteobacteria</taxon>
        <taxon>Rickettsiales</taxon>
        <taxon>Rickettsiaceae</taxon>
        <taxon>Rickettsieae</taxon>
        <taxon>Orientia</taxon>
    </lineage>
</organism>
<evidence type="ECO:0000313" key="4">
    <source>
        <dbReference type="EMBL" id="CAM80259.1"/>
    </source>
</evidence>
<feature type="repeat" description="TPR" evidence="3">
    <location>
        <begin position="50"/>
        <end position="83"/>
    </location>
</feature>
<dbReference type="InterPro" id="IPR019734">
    <property type="entry name" value="TPR_rpt"/>
</dbReference>
<evidence type="ECO:0000313" key="5">
    <source>
        <dbReference type="Proteomes" id="UP000001565"/>
    </source>
</evidence>
<proteinExistence type="predicted"/>
<dbReference type="InterPro" id="IPR011990">
    <property type="entry name" value="TPR-like_helical_dom_sf"/>
</dbReference>
<dbReference type="Proteomes" id="UP000001565">
    <property type="component" value="Chromosome"/>
</dbReference>
<keyword evidence="1" id="KW-0677">Repeat</keyword>
<evidence type="ECO:0000256" key="2">
    <source>
        <dbReference type="ARBA" id="ARBA00022803"/>
    </source>
</evidence>
<dbReference type="SMART" id="SM00028">
    <property type="entry name" value="TPR"/>
    <property type="match status" value="2"/>
</dbReference>
<dbReference type="KEGG" id="ots:OTBS_1193"/>
<dbReference type="Pfam" id="PF00515">
    <property type="entry name" value="TPR_1"/>
    <property type="match status" value="2"/>
</dbReference>
<protein>
    <submittedName>
        <fullName evidence="4">Tetratricopeptide repeat protein with 2 trp repeats</fullName>
    </submittedName>
</protein>
<dbReference type="PANTHER" id="PTHR44943:SF8">
    <property type="entry name" value="TPR REPEAT-CONTAINING PROTEIN MJ0263"/>
    <property type="match status" value="1"/>
</dbReference>
<dbReference type="InterPro" id="IPR051685">
    <property type="entry name" value="Ycf3/AcsC/BcsC/TPR_MFPF"/>
</dbReference>
<evidence type="ECO:0000256" key="3">
    <source>
        <dbReference type="PROSITE-ProRule" id="PRU00339"/>
    </source>
</evidence>